<dbReference type="Pfam" id="PF13456">
    <property type="entry name" value="RVT_3"/>
    <property type="match status" value="1"/>
</dbReference>
<feature type="region of interest" description="Disordered" evidence="1">
    <location>
        <begin position="1"/>
        <end position="32"/>
    </location>
</feature>
<dbReference type="OrthoDB" id="1841441at2759"/>
<dbReference type="GO" id="GO:0004523">
    <property type="term" value="F:RNA-DNA hybrid ribonuclease activity"/>
    <property type="evidence" value="ECO:0007669"/>
    <property type="project" value="InterPro"/>
</dbReference>
<sequence>MATTTSTTCTSFFNPRGSSMEPRVRTSMSNGSPRCGKMDGVAMWVINGVATAFFASLERCSCIHIDTEDDADDANDLPLICNDGNLQHDGMTGSRRRAAGKGKKRSGEVDRAALLSSTAAGIGMVVRNTRGDLLCGMAKPLYGGSVRVVKAEAIRFGLMSVEKYGWHDLVIESYAKEIIDYLKDTSRYMTFRPS</sequence>
<dbReference type="PANTHER" id="PTHR34061:SF2">
    <property type="entry name" value="PROTEIN, PUTATIVE-RELATED"/>
    <property type="match status" value="1"/>
</dbReference>
<feature type="domain" description="RNase H type-1" evidence="2">
    <location>
        <begin position="116"/>
        <end position="189"/>
    </location>
</feature>
<reference evidence="3 4" key="1">
    <citation type="submission" date="2020-04" db="EMBL/GenBank/DDBJ databases">
        <title>Plant Genome Project.</title>
        <authorList>
            <person name="Zhang R.-G."/>
        </authorList>
    </citation>
    <scope>NUCLEOTIDE SEQUENCE [LARGE SCALE GENOMIC DNA]</scope>
    <source>
        <strain evidence="3">YNK0</strain>
        <tissue evidence="3">Leaf</tissue>
    </source>
</reference>
<dbReference type="InterPro" id="IPR002156">
    <property type="entry name" value="RNaseH_domain"/>
</dbReference>
<evidence type="ECO:0000313" key="3">
    <source>
        <dbReference type="EMBL" id="KAF8404847.1"/>
    </source>
</evidence>
<evidence type="ECO:0000313" key="4">
    <source>
        <dbReference type="Proteomes" id="UP000655225"/>
    </source>
</evidence>
<comment type="caution">
    <text evidence="3">The sequence shown here is derived from an EMBL/GenBank/DDBJ whole genome shotgun (WGS) entry which is preliminary data.</text>
</comment>
<organism evidence="3 4">
    <name type="scientific">Tetracentron sinense</name>
    <name type="common">Spur-leaf</name>
    <dbReference type="NCBI Taxonomy" id="13715"/>
    <lineage>
        <taxon>Eukaryota</taxon>
        <taxon>Viridiplantae</taxon>
        <taxon>Streptophyta</taxon>
        <taxon>Embryophyta</taxon>
        <taxon>Tracheophyta</taxon>
        <taxon>Spermatophyta</taxon>
        <taxon>Magnoliopsida</taxon>
        <taxon>Trochodendrales</taxon>
        <taxon>Trochodendraceae</taxon>
        <taxon>Tetracentron</taxon>
    </lineage>
</organism>
<keyword evidence="4" id="KW-1185">Reference proteome</keyword>
<feature type="compositionally biased region" description="Low complexity" evidence="1">
    <location>
        <begin position="1"/>
        <end position="11"/>
    </location>
</feature>
<dbReference type="GO" id="GO:0003676">
    <property type="term" value="F:nucleic acid binding"/>
    <property type="evidence" value="ECO:0007669"/>
    <property type="project" value="InterPro"/>
</dbReference>
<dbReference type="Proteomes" id="UP000655225">
    <property type="component" value="Unassembled WGS sequence"/>
</dbReference>
<proteinExistence type="predicted"/>
<dbReference type="EMBL" id="JABCRI010000006">
    <property type="protein sequence ID" value="KAF8404847.1"/>
    <property type="molecule type" value="Genomic_DNA"/>
</dbReference>
<accession>A0A834ZD79</accession>
<evidence type="ECO:0000259" key="2">
    <source>
        <dbReference type="Pfam" id="PF13456"/>
    </source>
</evidence>
<gene>
    <name evidence="3" type="ORF">HHK36_009736</name>
</gene>
<name>A0A834ZD79_TETSI</name>
<dbReference type="PANTHER" id="PTHR34061">
    <property type="entry name" value="PROTEIN, PUTATIVE-RELATED"/>
    <property type="match status" value="1"/>
</dbReference>
<dbReference type="AlphaFoldDB" id="A0A834ZD79"/>
<evidence type="ECO:0000256" key="1">
    <source>
        <dbReference type="SAM" id="MobiDB-lite"/>
    </source>
</evidence>
<protein>
    <recommendedName>
        <fullName evidence="2">RNase H type-1 domain-containing protein</fullName>
    </recommendedName>
</protein>